<accession>A0A4Q8LIX7</accession>
<dbReference type="SFLD" id="SFLDG01150">
    <property type="entry name" value="Main.1:_Beta-like"/>
    <property type="match status" value="1"/>
</dbReference>
<dbReference type="GO" id="GO:0016740">
    <property type="term" value="F:transferase activity"/>
    <property type="evidence" value="ECO:0007669"/>
    <property type="project" value="UniProtKB-KW"/>
</dbReference>
<protein>
    <submittedName>
        <fullName evidence="3">Glutathione S-transferase family protein</fullName>
    </submittedName>
</protein>
<dbReference type="InterPro" id="IPR036249">
    <property type="entry name" value="Thioredoxin-like_sf"/>
</dbReference>
<dbReference type="PANTHER" id="PTHR44051">
    <property type="entry name" value="GLUTATHIONE S-TRANSFERASE-RELATED"/>
    <property type="match status" value="1"/>
</dbReference>
<dbReference type="InterPro" id="IPR040079">
    <property type="entry name" value="Glutathione_S-Trfase"/>
</dbReference>
<dbReference type="PANTHER" id="PTHR44051:SF21">
    <property type="entry name" value="GLUTATHIONE S-TRANSFERASE FAMILY PROTEIN"/>
    <property type="match status" value="1"/>
</dbReference>
<dbReference type="InterPro" id="IPR004046">
    <property type="entry name" value="GST_C"/>
</dbReference>
<dbReference type="PROSITE" id="PS50404">
    <property type="entry name" value="GST_NTER"/>
    <property type="match status" value="1"/>
</dbReference>
<dbReference type="SFLD" id="SFLDS00019">
    <property type="entry name" value="Glutathione_Transferase_(cytos"/>
    <property type="match status" value="1"/>
</dbReference>
<comment type="caution">
    <text evidence="3">The sequence shown here is derived from an EMBL/GenBank/DDBJ whole genome shotgun (WGS) entry which is preliminary data.</text>
</comment>
<reference evidence="3 4" key="1">
    <citation type="submission" date="2019-02" db="EMBL/GenBank/DDBJ databases">
        <title>WGS of Pseudoxanthomonas species novum from clinical isolates.</title>
        <authorList>
            <person name="Bernier A.-M."/>
            <person name="Bernard K."/>
            <person name="Vachon A."/>
        </authorList>
    </citation>
    <scope>NUCLEOTIDE SEQUENCE [LARGE SCALE GENOMIC DNA]</scope>
    <source>
        <strain evidence="3 4">NML171202</strain>
    </source>
</reference>
<dbReference type="SUPFAM" id="SSF52833">
    <property type="entry name" value="Thioredoxin-like"/>
    <property type="match status" value="1"/>
</dbReference>
<dbReference type="InterPro" id="IPR004045">
    <property type="entry name" value="Glutathione_S-Trfase_N"/>
</dbReference>
<dbReference type="EMBL" id="SHMB01000004">
    <property type="protein sequence ID" value="TAA28973.1"/>
    <property type="molecule type" value="Genomic_DNA"/>
</dbReference>
<dbReference type="Proteomes" id="UP000291286">
    <property type="component" value="Unassembled WGS sequence"/>
</dbReference>
<evidence type="ECO:0000313" key="4">
    <source>
        <dbReference type="Proteomes" id="UP000291286"/>
    </source>
</evidence>
<dbReference type="SUPFAM" id="SSF47616">
    <property type="entry name" value="GST C-terminal domain-like"/>
    <property type="match status" value="1"/>
</dbReference>
<dbReference type="AlphaFoldDB" id="A0A4Q8LIX7"/>
<evidence type="ECO:0000313" key="3">
    <source>
        <dbReference type="EMBL" id="TAA28973.1"/>
    </source>
</evidence>
<dbReference type="Pfam" id="PF02798">
    <property type="entry name" value="GST_N"/>
    <property type="match status" value="1"/>
</dbReference>
<dbReference type="CDD" id="cd03207">
    <property type="entry name" value="GST_C_8"/>
    <property type="match status" value="1"/>
</dbReference>
<keyword evidence="3" id="KW-0808">Transferase</keyword>
<gene>
    <name evidence="3" type="ORF">EA661_11810</name>
</gene>
<dbReference type="Gene3D" id="1.20.1050.10">
    <property type="match status" value="1"/>
</dbReference>
<evidence type="ECO:0000256" key="1">
    <source>
        <dbReference type="RuleBase" id="RU003494"/>
    </source>
</evidence>
<feature type="domain" description="GST N-terminal" evidence="2">
    <location>
        <begin position="2"/>
        <end position="82"/>
    </location>
</feature>
<name>A0A4Q8LIX7_9GAMM</name>
<organism evidence="3 4">
    <name type="scientific">Pseudoxanthomonas winnipegensis</name>
    <dbReference type="NCBI Taxonomy" id="2480810"/>
    <lineage>
        <taxon>Bacteria</taxon>
        <taxon>Pseudomonadati</taxon>
        <taxon>Pseudomonadota</taxon>
        <taxon>Gammaproteobacteria</taxon>
        <taxon>Lysobacterales</taxon>
        <taxon>Lysobacteraceae</taxon>
        <taxon>Pseudoxanthomonas</taxon>
    </lineage>
</organism>
<dbReference type="CDD" id="cd03046">
    <property type="entry name" value="GST_N_GTT1_like"/>
    <property type="match status" value="1"/>
</dbReference>
<dbReference type="RefSeq" id="WP_130518997.1">
    <property type="nucleotide sequence ID" value="NZ_SHMA01000005.1"/>
</dbReference>
<dbReference type="SFLD" id="SFLDG00358">
    <property type="entry name" value="Main_(cytGST)"/>
    <property type="match status" value="1"/>
</dbReference>
<dbReference type="Gene3D" id="3.40.30.10">
    <property type="entry name" value="Glutaredoxin"/>
    <property type="match status" value="1"/>
</dbReference>
<proteinExistence type="inferred from homology"/>
<evidence type="ECO:0000259" key="2">
    <source>
        <dbReference type="PROSITE" id="PS50404"/>
    </source>
</evidence>
<comment type="similarity">
    <text evidence="1">Belongs to the GST superfamily.</text>
</comment>
<dbReference type="Pfam" id="PF00043">
    <property type="entry name" value="GST_C"/>
    <property type="match status" value="1"/>
</dbReference>
<sequence>MQEPLILYTHPMSRGRVARWMIEETGLPYEAKIIDFGAPMKSPEYLAINPMGKVPALRHGEAIVTENAAICAYLAELVPERRLAPPEDSPERAAYLRWLFFMAGPFEAFLTAKHSGTLASAFDAGYGEEGTLLDTLEQAVEGRTHLAGNHFTAADLYVAACLGYYLRTGELESRPAFVAFAKAHTGRPAALRAGELDNALILQHPNPNMPASVSA</sequence>
<dbReference type="InterPro" id="IPR036282">
    <property type="entry name" value="Glutathione-S-Trfase_C_sf"/>
</dbReference>